<sequence>MRQDAISCKLVVLLLATVASCACARSRVGLHGYTAAVDDVSGEVLRVGQKLVHLGFEVPLGETVAPVPILSVQYAGRHHRASPAASGNHAEARAKSIAERLLHAWTLMDHGARLEVAPDDWNTFGARAQADAPPCPAVYVRSPVAGAEPLRILTVYPEDVAGYPWIASEKSLADYLANLIWAHYMLFWRNETDLSKYRALPLHRTSEGRVFTEIATRAVEAGKRGNLVQFDGTTVREVLAAMPLSERQRLYRLATAPPMDWESALK</sequence>
<proteinExistence type="predicted"/>
<feature type="chain" id="PRO_5043947404" evidence="1">
    <location>
        <begin position="25"/>
        <end position="266"/>
    </location>
</feature>
<keyword evidence="3" id="KW-1185">Reference proteome</keyword>
<evidence type="ECO:0000313" key="3">
    <source>
        <dbReference type="Proteomes" id="UP001431776"/>
    </source>
</evidence>
<reference evidence="2" key="1">
    <citation type="submission" date="2023-05" db="EMBL/GenBank/DDBJ databases">
        <title>Anaerotaeda fermentans gen. nov., sp. nov., a novel anaerobic planctomycete of the new family within the order Sedimentisphaerales isolated from Taman Peninsula, Russia.</title>
        <authorList>
            <person name="Khomyakova M.A."/>
            <person name="Merkel A.Y."/>
            <person name="Slobodkin A.I."/>
        </authorList>
    </citation>
    <scope>NUCLEOTIDE SEQUENCE</scope>
    <source>
        <strain evidence="2">M17dextr</strain>
    </source>
</reference>
<dbReference type="EMBL" id="JASCXX010000046">
    <property type="protein sequence ID" value="MDI6451688.1"/>
    <property type="molecule type" value="Genomic_DNA"/>
</dbReference>
<organism evidence="2 3">
    <name type="scientific">Anaerobaca lacustris</name>
    <dbReference type="NCBI Taxonomy" id="3044600"/>
    <lineage>
        <taxon>Bacteria</taxon>
        <taxon>Pseudomonadati</taxon>
        <taxon>Planctomycetota</taxon>
        <taxon>Phycisphaerae</taxon>
        <taxon>Sedimentisphaerales</taxon>
        <taxon>Anaerobacaceae</taxon>
        <taxon>Anaerobaca</taxon>
    </lineage>
</organism>
<dbReference type="RefSeq" id="WP_349247095.1">
    <property type="nucleotide sequence ID" value="NZ_JASCXX010000046.1"/>
</dbReference>
<protein>
    <submittedName>
        <fullName evidence="2">Uncharacterized protein</fullName>
    </submittedName>
</protein>
<dbReference type="PROSITE" id="PS51257">
    <property type="entry name" value="PROKAR_LIPOPROTEIN"/>
    <property type="match status" value="1"/>
</dbReference>
<comment type="caution">
    <text evidence="2">The sequence shown here is derived from an EMBL/GenBank/DDBJ whole genome shotgun (WGS) entry which is preliminary data.</text>
</comment>
<feature type="signal peptide" evidence="1">
    <location>
        <begin position="1"/>
        <end position="24"/>
    </location>
</feature>
<gene>
    <name evidence="2" type="ORF">QJ522_21685</name>
</gene>
<dbReference type="Proteomes" id="UP001431776">
    <property type="component" value="Unassembled WGS sequence"/>
</dbReference>
<dbReference type="AlphaFoldDB" id="A0AAW6U119"/>
<evidence type="ECO:0000313" key="2">
    <source>
        <dbReference type="EMBL" id="MDI6451688.1"/>
    </source>
</evidence>
<accession>A0AAW6U119</accession>
<name>A0AAW6U119_9BACT</name>
<evidence type="ECO:0000256" key="1">
    <source>
        <dbReference type="SAM" id="SignalP"/>
    </source>
</evidence>
<keyword evidence="1" id="KW-0732">Signal</keyword>